<proteinExistence type="predicted"/>
<comment type="caution">
    <text evidence="2">The sequence shown here is derived from an EMBL/GenBank/DDBJ whole genome shotgun (WGS) entry which is preliminary data.</text>
</comment>
<gene>
    <name evidence="2" type="ORF">RDB_LOCUS105087</name>
</gene>
<feature type="region of interest" description="Disordered" evidence="1">
    <location>
        <begin position="246"/>
        <end position="275"/>
    </location>
</feature>
<reference evidence="2" key="1">
    <citation type="submission" date="2021-01" db="EMBL/GenBank/DDBJ databases">
        <authorList>
            <person name="Kaushik A."/>
        </authorList>
    </citation>
    <scope>NUCLEOTIDE SEQUENCE</scope>
    <source>
        <strain evidence="2">AG6-10EEA</strain>
    </source>
</reference>
<accession>A0A8H3CUF2</accession>
<feature type="compositionally biased region" description="Basic and acidic residues" evidence="1">
    <location>
        <begin position="262"/>
        <end position="275"/>
    </location>
</feature>
<evidence type="ECO:0000313" key="2">
    <source>
        <dbReference type="EMBL" id="CAE6494731.1"/>
    </source>
</evidence>
<evidence type="ECO:0000313" key="3">
    <source>
        <dbReference type="Proteomes" id="UP000663853"/>
    </source>
</evidence>
<dbReference type="EMBL" id="CAJMXA010003408">
    <property type="protein sequence ID" value="CAE6494731.1"/>
    <property type="molecule type" value="Genomic_DNA"/>
</dbReference>
<feature type="region of interest" description="Disordered" evidence="1">
    <location>
        <begin position="1"/>
        <end position="24"/>
    </location>
</feature>
<feature type="compositionally biased region" description="Polar residues" evidence="1">
    <location>
        <begin position="186"/>
        <end position="199"/>
    </location>
</feature>
<dbReference type="Proteomes" id="UP000663853">
    <property type="component" value="Unassembled WGS sequence"/>
</dbReference>
<evidence type="ECO:0000256" key="1">
    <source>
        <dbReference type="SAM" id="MobiDB-lite"/>
    </source>
</evidence>
<dbReference type="AlphaFoldDB" id="A0A8H3CUF2"/>
<name>A0A8H3CUF2_9AGAM</name>
<feature type="region of interest" description="Disordered" evidence="1">
    <location>
        <begin position="166"/>
        <end position="205"/>
    </location>
</feature>
<organism evidence="2 3">
    <name type="scientific">Rhizoctonia solani</name>
    <dbReference type="NCBI Taxonomy" id="456999"/>
    <lineage>
        <taxon>Eukaryota</taxon>
        <taxon>Fungi</taxon>
        <taxon>Dikarya</taxon>
        <taxon>Basidiomycota</taxon>
        <taxon>Agaricomycotina</taxon>
        <taxon>Agaricomycetes</taxon>
        <taxon>Cantharellales</taxon>
        <taxon>Ceratobasidiaceae</taxon>
        <taxon>Rhizoctonia</taxon>
    </lineage>
</organism>
<sequence>MDGDRGKAPGLPSETSGQGGGGDAIHDLGMKMVDRGTHKIVQLLQIFEEQHGMMFFPRNMVYIIYECGVVLLREAVDAPLAAIKKRATALEAGHVCLRALRGASRTWPCAERLAGLLESKLNEVGADTTIQAFTSNWNVTEGGNEQAGTDLSQTFYQFVHVWDPAGDESSARSNPTSSVPGVKSIRSGSEMQASPSGTRIPSPLGLGLQILPAQHQSLDGPAIGSNAGGAGSAHVDEVARAYDVTSFSGIPSSSSAPSYSLPRREEDDRMWDSPL</sequence>
<feature type="compositionally biased region" description="Low complexity" evidence="1">
    <location>
        <begin position="246"/>
        <end position="261"/>
    </location>
</feature>
<protein>
    <submittedName>
        <fullName evidence="2">Uncharacterized protein</fullName>
    </submittedName>
</protein>